<keyword evidence="3" id="KW-1185">Reference proteome</keyword>
<evidence type="ECO:0000313" key="3">
    <source>
        <dbReference type="Proteomes" id="UP000184076"/>
    </source>
</evidence>
<dbReference type="AlphaFoldDB" id="A0A1M5DE59"/>
<dbReference type="STRING" id="1121391.SAMN02745206_02410"/>
<dbReference type="InterPro" id="IPR012902">
    <property type="entry name" value="N_methyl_site"/>
</dbReference>
<keyword evidence="1" id="KW-1133">Transmembrane helix</keyword>
<organism evidence="2 3">
    <name type="scientific">Desulfacinum infernum DSM 9756</name>
    <dbReference type="NCBI Taxonomy" id="1121391"/>
    <lineage>
        <taxon>Bacteria</taxon>
        <taxon>Pseudomonadati</taxon>
        <taxon>Thermodesulfobacteriota</taxon>
        <taxon>Syntrophobacteria</taxon>
        <taxon>Syntrophobacterales</taxon>
        <taxon>Syntrophobacteraceae</taxon>
        <taxon>Desulfacinum</taxon>
    </lineage>
</organism>
<dbReference type="PROSITE" id="PS00409">
    <property type="entry name" value="PROKAR_NTER_METHYL"/>
    <property type="match status" value="1"/>
</dbReference>
<gene>
    <name evidence="2" type="ORF">SAMN02745206_02410</name>
</gene>
<sequence length="141" mass="15293">MCNRSVSGERGRACLQGGTRGGFTLVEVLVSLLVLGVALMALWGFHWTSRQVNLKTKREASALVFANQQLETFRSTLASGGTVPVGTTTDVLQQGNVTYTRVTNVAQDGTFPWRLNVTVTVQWAEQRGGQGQTVLRTILVP</sequence>
<name>A0A1M5DE59_9BACT</name>
<dbReference type="EMBL" id="FQVB01000023">
    <property type="protein sequence ID" value="SHF65216.1"/>
    <property type="molecule type" value="Genomic_DNA"/>
</dbReference>
<protein>
    <submittedName>
        <fullName evidence="2">Prepilin-type N-terminal cleavage/methylation domain-containing protein</fullName>
    </submittedName>
</protein>
<evidence type="ECO:0000313" key="2">
    <source>
        <dbReference type="EMBL" id="SHF65216.1"/>
    </source>
</evidence>
<feature type="transmembrane region" description="Helical" evidence="1">
    <location>
        <begin position="28"/>
        <end position="48"/>
    </location>
</feature>
<evidence type="ECO:0000256" key="1">
    <source>
        <dbReference type="SAM" id="Phobius"/>
    </source>
</evidence>
<dbReference type="Pfam" id="PF07963">
    <property type="entry name" value="N_methyl"/>
    <property type="match status" value="1"/>
</dbReference>
<accession>A0A1M5DE59</accession>
<keyword evidence="1" id="KW-0812">Transmembrane</keyword>
<proteinExistence type="predicted"/>
<dbReference type="NCBIfam" id="TIGR02532">
    <property type="entry name" value="IV_pilin_GFxxxE"/>
    <property type="match status" value="1"/>
</dbReference>
<reference evidence="3" key="1">
    <citation type="submission" date="2016-11" db="EMBL/GenBank/DDBJ databases">
        <authorList>
            <person name="Varghese N."/>
            <person name="Submissions S."/>
        </authorList>
    </citation>
    <scope>NUCLEOTIDE SEQUENCE [LARGE SCALE GENOMIC DNA]</scope>
    <source>
        <strain evidence="3">DSM 9756</strain>
    </source>
</reference>
<dbReference type="Proteomes" id="UP000184076">
    <property type="component" value="Unassembled WGS sequence"/>
</dbReference>
<keyword evidence="1" id="KW-0472">Membrane</keyword>